<evidence type="ECO:0000313" key="15">
    <source>
        <dbReference type="Proteomes" id="UP000095023"/>
    </source>
</evidence>
<dbReference type="GO" id="GO:0061617">
    <property type="term" value="C:MICOS complex"/>
    <property type="evidence" value="ECO:0007669"/>
    <property type="project" value="TreeGrafter"/>
</dbReference>
<keyword evidence="9 12" id="KW-0496">Mitochondrion</keyword>
<evidence type="ECO:0000313" key="14">
    <source>
        <dbReference type="EMBL" id="ODV88968.1"/>
    </source>
</evidence>
<keyword evidence="8" id="KW-0175">Coiled coil</keyword>
<comment type="subcellular location">
    <subcellularLocation>
        <location evidence="1 12">Mitochondrion inner membrane</location>
        <topology evidence="1 12">Single-pass membrane protein</topology>
    </subcellularLocation>
</comment>
<gene>
    <name evidence="14" type="ORF">CANCADRAFT_20184</name>
</gene>
<dbReference type="Pfam" id="PF09731">
    <property type="entry name" value="Mitofilin"/>
    <property type="match status" value="1"/>
</dbReference>
<keyword evidence="10" id="KW-0472">Membrane</keyword>
<sequence length="475" mass="52153">RKTHKFRNFILLTTVLTAGTFGALTFGSLRNDRIRDIFVSTVPYAEDVVMFLEERDFQKRFPDRKRNELSNRVVVSVPRKGVQSKAVSSIEPESQVASSASSAVSATSSSPALQPAVRPPTAPATTPDLQPLELPPNGNAALSSLITTANEIIAQINATTALTKEKAAPLIAKLATVSKEIESALNSAPDLTAQISAKLDAKLKEQDAKWQTQFFEEQKHIAAAYQARLSKDIQELEKAWSAKLSNELVDAEITRQKQFMDQIVQLVEDERDGRLGQLKQLHDSLTELEKISADTSSLLDKAQRSVKLQTNVSLLQSIIYGPEPKAIQTVLYEIEKLAEDDDLIKVTVSAFPQGSYMGVLTPAQLAARFAGLEDEIRKTSLLPENAGVTAHIGSWLLSKLLFRKSGEPLGDDTESIIARTKTALSQGRVNDAVREVNSLTGWSKSLAADWLKEARQRCEVEFLTDILEQCSKVDG</sequence>
<feature type="region of interest" description="Disordered" evidence="13">
    <location>
        <begin position="101"/>
        <end position="136"/>
    </location>
</feature>
<keyword evidence="4 12" id="KW-0812">Transmembrane</keyword>
<dbReference type="GO" id="GO:0042407">
    <property type="term" value="P:cristae formation"/>
    <property type="evidence" value="ECO:0007669"/>
    <property type="project" value="TreeGrafter"/>
</dbReference>
<dbReference type="EMBL" id="KV453843">
    <property type="protein sequence ID" value="ODV88968.1"/>
    <property type="molecule type" value="Genomic_DNA"/>
</dbReference>
<reference evidence="15" key="1">
    <citation type="submission" date="2016-02" db="EMBL/GenBank/DDBJ databases">
        <title>Comparative genomics of biotechnologically important yeasts.</title>
        <authorList>
            <consortium name="DOE Joint Genome Institute"/>
            <person name="Riley R."/>
            <person name="Haridas S."/>
            <person name="Wolfe K.H."/>
            <person name="Lopes M.R."/>
            <person name="Hittinger C.T."/>
            <person name="Goker M."/>
            <person name="Salamov A."/>
            <person name="Wisecaver J."/>
            <person name="Long T.M."/>
            <person name="Aerts A.L."/>
            <person name="Barry K."/>
            <person name="Choi C."/>
            <person name="Clum A."/>
            <person name="Coughlan A.Y."/>
            <person name="Deshpande S."/>
            <person name="Douglass A.P."/>
            <person name="Hanson S.J."/>
            <person name="Klenk H.-P."/>
            <person name="Labutti K."/>
            <person name="Lapidus A."/>
            <person name="Lindquist E."/>
            <person name="Lipzen A."/>
            <person name="Meier-Kolthoff J.P."/>
            <person name="Ohm R.A."/>
            <person name="Otillar R.P."/>
            <person name="Pangilinan J."/>
            <person name="Peng Y."/>
            <person name="Rokas A."/>
            <person name="Rosa C.A."/>
            <person name="Scheuner C."/>
            <person name="Sibirny A.A."/>
            <person name="Slot J.C."/>
            <person name="Stielow J.B."/>
            <person name="Sun H."/>
            <person name="Kurtzman C.P."/>
            <person name="Blackwell M."/>
            <person name="Jeffries T.W."/>
            <person name="Grigoriev I.V."/>
        </authorList>
    </citation>
    <scope>NUCLEOTIDE SEQUENCE [LARGE SCALE GENOMIC DNA]</scope>
    <source>
        <strain evidence="15">NRRL Y-17796</strain>
    </source>
</reference>
<evidence type="ECO:0000256" key="7">
    <source>
        <dbReference type="ARBA" id="ARBA00022989"/>
    </source>
</evidence>
<organism evidence="14 15">
    <name type="scientific">Tortispora caseinolytica NRRL Y-17796</name>
    <dbReference type="NCBI Taxonomy" id="767744"/>
    <lineage>
        <taxon>Eukaryota</taxon>
        <taxon>Fungi</taxon>
        <taxon>Dikarya</taxon>
        <taxon>Ascomycota</taxon>
        <taxon>Saccharomycotina</taxon>
        <taxon>Trigonopsidomycetes</taxon>
        <taxon>Trigonopsidales</taxon>
        <taxon>Trigonopsidaceae</taxon>
        <taxon>Tortispora</taxon>
    </lineage>
</organism>
<evidence type="ECO:0000256" key="5">
    <source>
        <dbReference type="ARBA" id="ARBA00022792"/>
    </source>
</evidence>
<protein>
    <recommendedName>
        <fullName evidence="3 12">MICOS complex subunit MIC60</fullName>
    </recommendedName>
    <alternativeName>
        <fullName evidence="12">Mitofilin</fullName>
    </alternativeName>
</protein>
<dbReference type="OrthoDB" id="10261039at2759"/>
<evidence type="ECO:0000256" key="4">
    <source>
        <dbReference type="ARBA" id="ARBA00022692"/>
    </source>
</evidence>
<keyword evidence="5 12" id="KW-0999">Mitochondrion inner membrane</keyword>
<comment type="function">
    <text evidence="11">Component of the MICOS complex, a large protein complex of the mitochondrial inner membrane that plays crucial roles in the maintenance of crista junctions, inner membrane architecture, and formation of contact sites to the outer membrane. Plays a role in keeping cristae membranes connected to the inner boundary membrane. Also promotes protein import via the mitochondrial intermembrane space assembly (MIA) pathway.</text>
</comment>
<keyword evidence="15" id="KW-1185">Reference proteome</keyword>
<evidence type="ECO:0000256" key="12">
    <source>
        <dbReference type="RuleBase" id="RU363000"/>
    </source>
</evidence>
<dbReference type="PANTHER" id="PTHR15415">
    <property type="entry name" value="MITOFILIN"/>
    <property type="match status" value="1"/>
</dbReference>
<evidence type="ECO:0000256" key="6">
    <source>
        <dbReference type="ARBA" id="ARBA00022946"/>
    </source>
</evidence>
<feature type="compositionally biased region" description="Low complexity" evidence="13">
    <location>
        <begin position="101"/>
        <end position="116"/>
    </location>
</feature>
<accession>A0A1E4TBE1</accession>
<evidence type="ECO:0000256" key="10">
    <source>
        <dbReference type="ARBA" id="ARBA00023136"/>
    </source>
</evidence>
<feature type="non-terminal residue" evidence="14">
    <location>
        <position position="1"/>
    </location>
</feature>
<evidence type="ECO:0000256" key="2">
    <source>
        <dbReference type="ARBA" id="ARBA00010877"/>
    </source>
</evidence>
<proteinExistence type="inferred from homology"/>
<comment type="subunit">
    <text evidence="12">Component of the mitochondrial contact site and cristae organizing system (MICOS) complex.</text>
</comment>
<evidence type="ECO:0000256" key="3">
    <source>
        <dbReference type="ARBA" id="ARBA00018116"/>
    </source>
</evidence>
<evidence type="ECO:0000256" key="9">
    <source>
        <dbReference type="ARBA" id="ARBA00023128"/>
    </source>
</evidence>
<feature type="non-terminal residue" evidence="14">
    <location>
        <position position="475"/>
    </location>
</feature>
<evidence type="ECO:0000256" key="13">
    <source>
        <dbReference type="SAM" id="MobiDB-lite"/>
    </source>
</evidence>
<name>A0A1E4TBE1_9ASCO</name>
<dbReference type="AlphaFoldDB" id="A0A1E4TBE1"/>
<evidence type="ECO:0000256" key="11">
    <source>
        <dbReference type="ARBA" id="ARBA00025571"/>
    </source>
</evidence>
<evidence type="ECO:0000256" key="8">
    <source>
        <dbReference type="ARBA" id="ARBA00023054"/>
    </source>
</evidence>
<dbReference type="Proteomes" id="UP000095023">
    <property type="component" value="Unassembled WGS sequence"/>
</dbReference>
<dbReference type="InterPro" id="IPR019133">
    <property type="entry name" value="MIC60"/>
</dbReference>
<keyword evidence="6" id="KW-0809">Transit peptide</keyword>
<keyword evidence="7" id="KW-1133">Transmembrane helix</keyword>
<evidence type="ECO:0000256" key="1">
    <source>
        <dbReference type="ARBA" id="ARBA00004434"/>
    </source>
</evidence>
<comment type="similarity">
    <text evidence="2 12">Belongs to the MICOS complex subunit Mic60 family.</text>
</comment>
<dbReference type="PANTHER" id="PTHR15415:SF7">
    <property type="entry name" value="MICOS COMPLEX SUBUNIT MIC60"/>
    <property type="match status" value="1"/>
</dbReference>